<evidence type="ECO:0000313" key="5">
    <source>
        <dbReference type="Proteomes" id="UP001238163"/>
    </source>
</evidence>
<dbReference type="InterPro" id="IPR050821">
    <property type="entry name" value="Cytosolic_carboxypeptidase"/>
</dbReference>
<feature type="domain" description="Peptidase M14" evidence="3">
    <location>
        <begin position="113"/>
        <end position="372"/>
    </location>
</feature>
<dbReference type="RefSeq" id="WP_307262727.1">
    <property type="nucleotide sequence ID" value="NZ_JAUSVL010000001.1"/>
</dbReference>
<dbReference type="PANTHER" id="PTHR12756">
    <property type="entry name" value="CYTOSOLIC CARBOXYPEPTIDASE"/>
    <property type="match status" value="1"/>
</dbReference>
<comment type="caution">
    <text evidence="4">The sequence shown here is derived from an EMBL/GenBank/DDBJ whole genome shotgun (WGS) entry which is preliminary data.</text>
</comment>
<protein>
    <recommendedName>
        <fullName evidence="3">Peptidase M14 domain-containing protein</fullName>
    </recommendedName>
</protein>
<dbReference type="GO" id="GO:0008270">
    <property type="term" value="F:zinc ion binding"/>
    <property type="evidence" value="ECO:0007669"/>
    <property type="project" value="InterPro"/>
</dbReference>
<evidence type="ECO:0000259" key="3">
    <source>
        <dbReference type="PROSITE" id="PS52035"/>
    </source>
</evidence>
<dbReference type="Proteomes" id="UP001238163">
    <property type="component" value="Unassembled WGS sequence"/>
</dbReference>
<organism evidence="4 5">
    <name type="scientific">Oligosphaera ethanolica</name>
    <dbReference type="NCBI Taxonomy" id="760260"/>
    <lineage>
        <taxon>Bacteria</taxon>
        <taxon>Pseudomonadati</taxon>
        <taxon>Lentisphaerota</taxon>
        <taxon>Oligosphaeria</taxon>
        <taxon>Oligosphaerales</taxon>
        <taxon>Oligosphaeraceae</taxon>
        <taxon>Oligosphaera</taxon>
    </lineage>
</organism>
<dbReference type="InterPro" id="IPR000834">
    <property type="entry name" value="Peptidase_M14"/>
</dbReference>
<dbReference type="GO" id="GO:0006508">
    <property type="term" value="P:proteolysis"/>
    <property type="evidence" value="ECO:0007669"/>
    <property type="project" value="InterPro"/>
</dbReference>
<dbReference type="GO" id="GO:0004181">
    <property type="term" value="F:metallocarboxypeptidase activity"/>
    <property type="evidence" value="ECO:0007669"/>
    <property type="project" value="InterPro"/>
</dbReference>
<comment type="similarity">
    <text evidence="2">Belongs to the peptidase M14 family.</text>
</comment>
<keyword evidence="5" id="KW-1185">Reference proteome</keyword>
<proteinExistence type="inferred from homology"/>
<dbReference type="PROSITE" id="PS52035">
    <property type="entry name" value="PEPTIDASE_M14"/>
    <property type="match status" value="1"/>
</dbReference>
<dbReference type="PANTHER" id="PTHR12756:SF11">
    <property type="entry name" value="CYTOSOLIC CARBOXYPEPTIDASE 1"/>
    <property type="match status" value="1"/>
</dbReference>
<reference evidence="4" key="1">
    <citation type="submission" date="2023-07" db="EMBL/GenBank/DDBJ databases">
        <title>Genomic Encyclopedia of Type Strains, Phase IV (KMG-IV): sequencing the most valuable type-strain genomes for metagenomic binning, comparative biology and taxonomic classification.</title>
        <authorList>
            <person name="Goeker M."/>
        </authorList>
    </citation>
    <scope>NUCLEOTIDE SEQUENCE</scope>
    <source>
        <strain evidence="4">DSM 24202</strain>
    </source>
</reference>
<sequence length="372" mass="41735">MSTAQPFSVVADFPGANIAVDRIDGNDVYIHQELRGTSPWWFHWAFRVLNANGRKLSFHFTERITFPTMGIAVSTDCGTTWHWTGTDALFPIEQPNGFSVMVPGGADDIRFAITIPYQQSNLDQFRHEFPQLRCDTLCHSRHGRPVELLHTGRTDGLANYRLYLSARHHACEAIGTWLLEAIIRAALADTPTGLWFQEHVEILAVPFVDKDGVEEGDQGKDRQPHDHNRDYDAGLYPEVFAIKKLLPAWIGHSSTIALDLHCPSIGEKRAYMVKVGDKQNLDTQRRFVQILEHCHAGPGAFLESDHGSWDKGGNVYDNGLQSTRWLSTLPGILLTGTIETPYAQIRDAVITIPVIRSFGESIAKALRELWLS</sequence>
<dbReference type="SUPFAM" id="SSF53187">
    <property type="entry name" value="Zn-dependent exopeptidases"/>
    <property type="match status" value="1"/>
</dbReference>
<gene>
    <name evidence="4" type="ORF">J3R75_002916</name>
</gene>
<comment type="cofactor">
    <cofactor evidence="1">
        <name>Zn(2+)</name>
        <dbReference type="ChEBI" id="CHEBI:29105"/>
    </cofactor>
</comment>
<comment type="caution">
    <text evidence="2">Lacks conserved residue(s) required for the propagation of feature annotation.</text>
</comment>
<name>A0AAE3VIN2_9BACT</name>
<evidence type="ECO:0000256" key="1">
    <source>
        <dbReference type="ARBA" id="ARBA00001947"/>
    </source>
</evidence>
<accession>A0AAE3VIN2</accession>
<dbReference type="AlphaFoldDB" id="A0AAE3VIN2"/>
<dbReference type="Gene3D" id="3.40.630.10">
    <property type="entry name" value="Zn peptidases"/>
    <property type="match status" value="1"/>
</dbReference>
<evidence type="ECO:0000256" key="2">
    <source>
        <dbReference type="PROSITE-ProRule" id="PRU01379"/>
    </source>
</evidence>
<dbReference type="EMBL" id="JAUSVL010000001">
    <property type="protein sequence ID" value="MDQ0290809.1"/>
    <property type="molecule type" value="Genomic_DNA"/>
</dbReference>
<evidence type="ECO:0000313" key="4">
    <source>
        <dbReference type="EMBL" id="MDQ0290809.1"/>
    </source>
</evidence>